<name>A0ABS5QMB8_9BACT</name>
<keyword evidence="1" id="KW-0812">Transmembrane</keyword>
<dbReference type="RefSeq" id="WP_213349709.1">
    <property type="nucleotide sequence ID" value="NZ_JAEDAM010000065.1"/>
</dbReference>
<keyword evidence="1" id="KW-0472">Membrane</keyword>
<sequence length="129" mass="14967">MEIIGLIVITYLIIIFVNSFRSPYKKRSKGSSYNNNYYKNNTNDEDNLRTNTYDQLWDKYKAETKTPPLNALVSRAYENGEIFSGRNNFDDLNQEDKKTILRIAICISKKKAAEKALEKMMDMNQSGGY</sequence>
<accession>A0ABS5QMB8</accession>
<evidence type="ECO:0000313" key="2">
    <source>
        <dbReference type="EMBL" id="MBS8122283.1"/>
    </source>
</evidence>
<gene>
    <name evidence="2" type="ORF">VAMP_258n56</name>
</gene>
<feature type="transmembrane region" description="Helical" evidence="1">
    <location>
        <begin position="6"/>
        <end position="24"/>
    </location>
</feature>
<protein>
    <submittedName>
        <fullName evidence="2">Uncharacterized protein</fullName>
    </submittedName>
</protein>
<evidence type="ECO:0000313" key="3">
    <source>
        <dbReference type="Proteomes" id="UP000680365"/>
    </source>
</evidence>
<keyword evidence="3" id="KW-1185">Reference proteome</keyword>
<dbReference type="EMBL" id="JAEDAM010000065">
    <property type="protein sequence ID" value="MBS8122283.1"/>
    <property type="molecule type" value="Genomic_DNA"/>
</dbReference>
<organism evidence="2 3">
    <name type="scientific">Candidatus Vampirococcus lugosii</name>
    <dbReference type="NCBI Taxonomy" id="2789015"/>
    <lineage>
        <taxon>Bacteria</taxon>
        <taxon>Candidatus Absconditibacteriota</taxon>
        <taxon>Vampirococcus</taxon>
    </lineage>
</organism>
<comment type="caution">
    <text evidence="2">The sequence shown here is derived from an EMBL/GenBank/DDBJ whole genome shotgun (WGS) entry which is preliminary data.</text>
</comment>
<evidence type="ECO:0000256" key="1">
    <source>
        <dbReference type="SAM" id="Phobius"/>
    </source>
</evidence>
<dbReference type="Proteomes" id="UP000680365">
    <property type="component" value="Unassembled WGS sequence"/>
</dbReference>
<keyword evidence="1" id="KW-1133">Transmembrane helix</keyword>
<reference evidence="2 3" key="1">
    <citation type="journal article" date="2021" name="Nat. Commun.">
        <title>Reductive evolution and unique predatory mode in the CPR bacterium Vampirococcus lugosii.</title>
        <authorList>
            <person name="Moreira D."/>
            <person name="Zivanovic Y."/>
            <person name="Lopez-Archilla A.I."/>
            <person name="Iniesto M."/>
            <person name="Lopez-Garcia P."/>
        </authorList>
    </citation>
    <scope>NUCLEOTIDE SEQUENCE [LARGE SCALE GENOMIC DNA]</scope>
    <source>
        <strain evidence="2">Chiprana</strain>
    </source>
</reference>
<proteinExistence type="predicted"/>